<keyword evidence="7 13" id="KW-1005">Bacterial flagellum biogenesis</keyword>
<keyword evidence="9 13" id="KW-1133">Transmembrane helix</keyword>
<dbReference type="PANTHER" id="PTHR30531:SF12">
    <property type="entry name" value="FLAGELLAR BIOSYNTHETIC PROTEIN FLHB"/>
    <property type="match status" value="1"/>
</dbReference>
<keyword evidence="15" id="KW-0966">Cell projection</keyword>
<dbReference type="EMBL" id="VLKN01000004">
    <property type="protein sequence ID" value="TWI02814.1"/>
    <property type="molecule type" value="Genomic_DNA"/>
</dbReference>
<evidence type="ECO:0000256" key="10">
    <source>
        <dbReference type="ARBA" id="ARBA00023136"/>
    </source>
</evidence>
<feature type="compositionally biased region" description="Basic and acidic residues" evidence="14">
    <location>
        <begin position="7"/>
        <end position="24"/>
    </location>
</feature>
<dbReference type="PANTHER" id="PTHR30531">
    <property type="entry name" value="FLAGELLAR BIOSYNTHETIC PROTEIN FLHB"/>
    <property type="match status" value="1"/>
</dbReference>
<evidence type="ECO:0000256" key="11">
    <source>
        <dbReference type="ARBA" id="ARBA00023225"/>
    </source>
</evidence>
<evidence type="ECO:0000256" key="8">
    <source>
        <dbReference type="ARBA" id="ARBA00022927"/>
    </source>
</evidence>
<keyword evidence="11 13" id="KW-1006">Bacterial flagellum protein export</keyword>
<evidence type="ECO:0000256" key="4">
    <source>
        <dbReference type="ARBA" id="ARBA00022448"/>
    </source>
</evidence>
<comment type="function">
    <text evidence="12 13">Required for formation of the rod structure in the basal body of the flagellar apparatus. Together with FliI and FliH, may constitute the export apparatus of flagellin.</text>
</comment>
<dbReference type="GO" id="GO:0044780">
    <property type="term" value="P:bacterial-type flagellum assembly"/>
    <property type="evidence" value="ECO:0007669"/>
    <property type="project" value="InterPro"/>
</dbReference>
<evidence type="ECO:0000313" key="15">
    <source>
        <dbReference type="EMBL" id="TWI02814.1"/>
    </source>
</evidence>
<dbReference type="Gene3D" id="3.40.1690.10">
    <property type="entry name" value="secretion proteins EscU"/>
    <property type="match status" value="1"/>
</dbReference>
<feature type="transmembrane region" description="Helical" evidence="13">
    <location>
        <begin position="90"/>
        <end position="113"/>
    </location>
</feature>
<dbReference type="GO" id="GO:0005886">
    <property type="term" value="C:plasma membrane"/>
    <property type="evidence" value="ECO:0007669"/>
    <property type="project" value="UniProtKB-SubCell"/>
</dbReference>
<name>A0A562L5U6_9GAMM</name>
<keyword evidence="16" id="KW-1185">Reference proteome</keyword>
<keyword evidence="10 13" id="KW-0472">Membrane</keyword>
<dbReference type="InterPro" id="IPR029025">
    <property type="entry name" value="T3SS_substrate_exporter_C"/>
</dbReference>
<dbReference type="NCBIfam" id="TIGR00328">
    <property type="entry name" value="flhB"/>
    <property type="match status" value="1"/>
</dbReference>
<dbReference type="SUPFAM" id="SSF160544">
    <property type="entry name" value="EscU C-terminal domain-like"/>
    <property type="match status" value="1"/>
</dbReference>
<evidence type="ECO:0000256" key="7">
    <source>
        <dbReference type="ARBA" id="ARBA00022795"/>
    </source>
</evidence>
<dbReference type="InterPro" id="IPR006135">
    <property type="entry name" value="T3SS_substrate_exporter"/>
</dbReference>
<dbReference type="AlphaFoldDB" id="A0A562L5U6"/>
<dbReference type="InterPro" id="IPR006136">
    <property type="entry name" value="FlhB"/>
</dbReference>
<proteinExistence type="inferred from homology"/>
<dbReference type="FunFam" id="3.40.1690.10:FF:000001">
    <property type="entry name" value="Flagellar biosynthetic protein FlhB"/>
    <property type="match status" value="1"/>
</dbReference>
<accession>A0A562L5U6</accession>
<dbReference type="GO" id="GO:0009306">
    <property type="term" value="P:protein secretion"/>
    <property type="evidence" value="ECO:0007669"/>
    <property type="project" value="InterPro"/>
</dbReference>
<keyword evidence="4 13" id="KW-0813">Transport</keyword>
<evidence type="ECO:0000256" key="14">
    <source>
        <dbReference type="SAM" id="MobiDB-lite"/>
    </source>
</evidence>
<evidence type="ECO:0000256" key="12">
    <source>
        <dbReference type="ARBA" id="ARBA00025078"/>
    </source>
</evidence>
<evidence type="ECO:0000256" key="1">
    <source>
        <dbReference type="ARBA" id="ARBA00004651"/>
    </source>
</evidence>
<dbReference type="Proteomes" id="UP000315167">
    <property type="component" value="Unassembled WGS sequence"/>
</dbReference>
<evidence type="ECO:0000313" key="16">
    <source>
        <dbReference type="Proteomes" id="UP000315167"/>
    </source>
</evidence>
<evidence type="ECO:0000256" key="5">
    <source>
        <dbReference type="ARBA" id="ARBA00022475"/>
    </source>
</evidence>
<keyword evidence="15" id="KW-0969">Cilium</keyword>
<feature type="transmembrane region" description="Helical" evidence="13">
    <location>
        <begin position="151"/>
        <end position="169"/>
    </location>
</feature>
<feature type="transmembrane region" description="Helical" evidence="13">
    <location>
        <begin position="34"/>
        <end position="55"/>
    </location>
</feature>
<comment type="similarity">
    <text evidence="2 13">Belongs to the type III secretion exporter family.</text>
</comment>
<keyword evidence="15" id="KW-0282">Flagellum</keyword>
<keyword evidence="6 13" id="KW-0812">Transmembrane</keyword>
<keyword evidence="5 13" id="KW-1003">Cell membrane</keyword>
<keyword evidence="8 13" id="KW-0653">Protein transport</keyword>
<sequence length="381" mass="41686">MSEQDESGERTEQPSEKRLREAREQGNIPRSRELATAAVFGAGVIAIAATMPSLARQSLGWMQHALTPDPALRQHPDALFGHVGELLLELLWVVAPIAGICVLAGLVGPLLLGSISFSSKSLMPDFKRLNPASGLKRLYGQESVAELFKSLLRVALVGGAAALCLKLGLDQLTALLDMPLEQAARSGLGFTGTLLFATAGALVLLAVIDAPYQKWNHRRKLMMTRQELREEMKESEGRPEVKGRIRQLQHQMSQRRMMEDVPSADVIVVNPTHYAVALKYENGKMGAPRVVAKGVDELAHRIREIAEQHRVAIVSSPPLARALYREGEIGREIPVRLYSAVAQILSYVYQLRAWRNGAAPSPELPTIEVDEGANGAGRLRP</sequence>
<dbReference type="Pfam" id="PF01312">
    <property type="entry name" value="Bac_export_2"/>
    <property type="match status" value="1"/>
</dbReference>
<evidence type="ECO:0000256" key="2">
    <source>
        <dbReference type="ARBA" id="ARBA00010690"/>
    </source>
</evidence>
<feature type="region of interest" description="Disordered" evidence="14">
    <location>
        <begin position="1"/>
        <end position="27"/>
    </location>
</feature>
<dbReference type="OrthoDB" id="9807950at2"/>
<comment type="subcellular location">
    <subcellularLocation>
        <location evidence="1">Cell membrane</location>
        <topology evidence="1">Multi-pass membrane protein</topology>
    </subcellularLocation>
</comment>
<evidence type="ECO:0000256" key="6">
    <source>
        <dbReference type="ARBA" id="ARBA00022692"/>
    </source>
</evidence>
<evidence type="ECO:0000256" key="13">
    <source>
        <dbReference type="RuleBase" id="RU364091"/>
    </source>
</evidence>
<protein>
    <recommendedName>
        <fullName evidence="3 13">Flagellar biosynthetic protein FlhB</fullName>
    </recommendedName>
</protein>
<organism evidence="15 16">
    <name type="scientific">Luteimonas cucumeris</name>
    <dbReference type="NCBI Taxonomy" id="985012"/>
    <lineage>
        <taxon>Bacteria</taxon>
        <taxon>Pseudomonadati</taxon>
        <taxon>Pseudomonadota</taxon>
        <taxon>Gammaproteobacteria</taxon>
        <taxon>Lysobacterales</taxon>
        <taxon>Lysobacteraceae</taxon>
        <taxon>Luteimonas</taxon>
    </lineage>
</organism>
<feature type="transmembrane region" description="Helical" evidence="13">
    <location>
        <begin position="189"/>
        <end position="212"/>
    </location>
</feature>
<evidence type="ECO:0000256" key="9">
    <source>
        <dbReference type="ARBA" id="ARBA00022989"/>
    </source>
</evidence>
<dbReference type="Gene3D" id="6.10.250.2080">
    <property type="match status" value="1"/>
</dbReference>
<dbReference type="RefSeq" id="WP_144899403.1">
    <property type="nucleotide sequence ID" value="NZ_VLKN01000004.1"/>
</dbReference>
<reference evidence="15 16" key="1">
    <citation type="journal article" date="2015" name="Stand. Genomic Sci.">
        <title>Genomic Encyclopedia of Bacterial and Archaeal Type Strains, Phase III: the genomes of soil and plant-associated and newly described type strains.</title>
        <authorList>
            <person name="Whitman W.B."/>
            <person name="Woyke T."/>
            <person name="Klenk H.P."/>
            <person name="Zhou Y."/>
            <person name="Lilburn T.G."/>
            <person name="Beck B.J."/>
            <person name="De Vos P."/>
            <person name="Vandamme P."/>
            <person name="Eisen J.A."/>
            <person name="Garrity G."/>
            <person name="Hugenholtz P."/>
            <person name="Kyrpides N.C."/>
        </authorList>
    </citation>
    <scope>NUCLEOTIDE SEQUENCE [LARGE SCALE GENOMIC DNA]</scope>
    <source>
        <strain evidence="15 16">CGMCC 1.10821</strain>
    </source>
</reference>
<gene>
    <name evidence="13" type="primary">flhB</name>
    <name evidence="15" type="ORF">IP90_01912</name>
</gene>
<comment type="caution">
    <text evidence="15">The sequence shown here is derived from an EMBL/GenBank/DDBJ whole genome shotgun (WGS) entry which is preliminary data.</text>
</comment>
<dbReference type="PRINTS" id="PR00950">
    <property type="entry name" value="TYPE3IMSPROT"/>
</dbReference>
<evidence type="ECO:0000256" key="3">
    <source>
        <dbReference type="ARBA" id="ARBA00021622"/>
    </source>
</evidence>